<dbReference type="HOGENOM" id="CLU_000288_18_3_1"/>
<name>A0A061F7H8_THECC</name>
<organism evidence="15 16">
    <name type="scientific">Theobroma cacao</name>
    <name type="common">Cacao</name>
    <name type="synonym">Cocoa</name>
    <dbReference type="NCBI Taxonomy" id="3641"/>
    <lineage>
        <taxon>Eukaryota</taxon>
        <taxon>Viridiplantae</taxon>
        <taxon>Streptophyta</taxon>
        <taxon>Embryophyta</taxon>
        <taxon>Tracheophyta</taxon>
        <taxon>Spermatophyta</taxon>
        <taxon>Magnoliopsida</taxon>
        <taxon>eudicotyledons</taxon>
        <taxon>Gunneridae</taxon>
        <taxon>Pentapetalae</taxon>
        <taxon>rosids</taxon>
        <taxon>malvids</taxon>
        <taxon>Malvales</taxon>
        <taxon>Malvaceae</taxon>
        <taxon>Byttnerioideae</taxon>
        <taxon>Theobroma</taxon>
    </lineage>
</organism>
<feature type="region of interest" description="Disordered" evidence="12">
    <location>
        <begin position="992"/>
        <end position="1011"/>
    </location>
</feature>
<dbReference type="eggNOG" id="KOG2727">
    <property type="taxonomic scope" value="Eukaryota"/>
</dbReference>
<dbReference type="Pfam" id="PF13855">
    <property type="entry name" value="LRR_8"/>
    <property type="match status" value="4"/>
</dbReference>
<dbReference type="PROSITE" id="PS51450">
    <property type="entry name" value="LRR"/>
    <property type="match status" value="2"/>
</dbReference>
<dbReference type="InParanoid" id="A0A061F7H8"/>
<dbReference type="Pfam" id="PF08263">
    <property type="entry name" value="LRRNT_2"/>
    <property type="match status" value="1"/>
</dbReference>
<dbReference type="GO" id="GO:0005886">
    <property type="term" value="C:plasma membrane"/>
    <property type="evidence" value="ECO:0007669"/>
    <property type="project" value="UniProtKB-SubCell"/>
</dbReference>
<evidence type="ECO:0000256" key="1">
    <source>
        <dbReference type="ARBA" id="ARBA00004251"/>
    </source>
</evidence>
<dbReference type="InterPro" id="IPR032675">
    <property type="entry name" value="LRR_dom_sf"/>
</dbReference>
<evidence type="ECO:0000256" key="3">
    <source>
        <dbReference type="ARBA" id="ARBA00022475"/>
    </source>
</evidence>
<dbReference type="InterPro" id="IPR046956">
    <property type="entry name" value="RLP23-like"/>
</dbReference>
<keyword evidence="6 13" id="KW-0732">Signal</keyword>
<dbReference type="PANTHER" id="PTHR48063">
    <property type="entry name" value="LRR RECEPTOR-LIKE KINASE"/>
    <property type="match status" value="1"/>
</dbReference>
<keyword evidence="16" id="KW-1185">Reference proteome</keyword>
<proteinExistence type="inferred from homology"/>
<dbReference type="OMA" id="MDLSHSC"/>
<evidence type="ECO:0000313" key="15">
    <source>
        <dbReference type="EMBL" id="EOY13300.1"/>
    </source>
</evidence>
<comment type="similarity">
    <text evidence="2">Belongs to the RLP family.</text>
</comment>
<dbReference type="Pfam" id="PF00560">
    <property type="entry name" value="LRR_1"/>
    <property type="match status" value="7"/>
</dbReference>
<dbReference type="EMBL" id="CM001885">
    <property type="protein sequence ID" value="EOY13300.1"/>
    <property type="molecule type" value="Genomic_DNA"/>
</dbReference>
<dbReference type="PRINTS" id="PR00019">
    <property type="entry name" value="LEURICHRPT"/>
</dbReference>
<keyword evidence="8" id="KW-1133">Transmembrane helix</keyword>
<protein>
    <submittedName>
        <fullName evidence="15">Receptor like protein 33</fullName>
    </submittedName>
</protein>
<dbReference type="InterPro" id="IPR003591">
    <property type="entry name" value="Leu-rich_rpt_typical-subtyp"/>
</dbReference>
<accession>A0A061F7H8</accession>
<dbReference type="InterPro" id="IPR001611">
    <property type="entry name" value="Leu-rich_rpt"/>
</dbReference>
<evidence type="ECO:0000256" key="5">
    <source>
        <dbReference type="ARBA" id="ARBA00022692"/>
    </source>
</evidence>
<keyword evidence="3" id="KW-1003">Cell membrane</keyword>
<dbReference type="SUPFAM" id="SSF52058">
    <property type="entry name" value="L domain-like"/>
    <property type="match status" value="3"/>
</dbReference>
<dbReference type="Proteomes" id="UP000026915">
    <property type="component" value="Chromosome 7"/>
</dbReference>
<dbReference type="PANTHER" id="PTHR48063:SF35">
    <property type="entry name" value="RECEPTOR-LIKE PROTEIN 12"/>
    <property type="match status" value="1"/>
</dbReference>
<evidence type="ECO:0000256" key="2">
    <source>
        <dbReference type="ARBA" id="ARBA00009592"/>
    </source>
</evidence>
<evidence type="ECO:0000256" key="8">
    <source>
        <dbReference type="ARBA" id="ARBA00022989"/>
    </source>
</evidence>
<dbReference type="FunCoup" id="A0A061F7H8">
    <property type="interactions" value="207"/>
</dbReference>
<keyword evidence="4" id="KW-0433">Leucine-rich repeat</keyword>
<feature type="signal peptide" evidence="13">
    <location>
        <begin position="1"/>
        <end position="28"/>
    </location>
</feature>
<keyword evidence="11" id="KW-0325">Glycoprotein</keyword>
<dbReference type="STRING" id="3641.A0A061F7H8"/>
<evidence type="ECO:0000256" key="9">
    <source>
        <dbReference type="ARBA" id="ARBA00023136"/>
    </source>
</evidence>
<dbReference type="eggNOG" id="KOG0619">
    <property type="taxonomic scope" value="Eukaryota"/>
</dbReference>
<evidence type="ECO:0000256" key="7">
    <source>
        <dbReference type="ARBA" id="ARBA00022737"/>
    </source>
</evidence>
<sequence length="1011" mass="111882">MGKVVSMLYRILCLLLAFLHFQVYCSLSSPSSFLHSAHLCLPEQRAALLELKNTISLDDCSVPSSYPTTNSWNESTDCCSWDGVSCHMVTGHVIGIDLSNSCLNGTLPANSSLFHLQRLQWLDLSSNNLHGSFLENSSLFHRQGLQQLNLAFNDFNGSISSELFNQLVSLTHLNLSHNSFSDLIPYDISLLSKLVSLDLSNNGYHDLRFDSQGFDMLACNLTELRNLILDSVDMSDVALPSFLNLTSSLERLSLGACELHGEFPSEIFRLPYLQHMDLSSNRNLTDYFPKSNLSSGLKLLDLSFCSFRGSIPASIGNLSQIIHLDFSENDFGGQIPDAFGNLNKLTFLSFSCCNFSGQLPTTMFNLTQLTQLDLSHNRLEGPLPNHVSELRLLEEILLSGNLISGGLPSWLFTLPSLKYLGLSHNKLTGSINQIQKPNSLKHIYLSSNDIHGSIPNSFFDLVSLERLDLSSNNLSGVIKSNMLAKLKNLTHLVLSNNSLLSLSASENDVNYSFPQLCNVSFSSCSITQFPSFFRTSNLEILDLSNNKIYGGISKREAEGWESLLELYLSYNFLTTLEQFPGKNLHILDLRSNLLQGPILSNPLICNQSSLVFLDLSRNNLTGTIPNYLGNFSFRLEFMNLEMNNFYGKVPDSFTNGQLRYLFLNDNQLEGLLPRSLANCSSLRILNLRNNKFADAFPHWLASLPWLRVLILRSNRLHGPMPNSIASSNFSALQIIDLSHNELTGPLPTKFFKTLRAMKDRGCKYCMGDSKKASVNVTTKKLEMELAETLTSFTSIDLSNNLFCGQIPKELGELILLQTLNLSNNNLTGPIPPSFGNMVALESLDLSSNKLGGRIPSQMTNLTFLEVLNLSKNYLVGPIPHGNQFGTFENDSYSNNLGLCGFPLSKQCGNDEEPKPTVPMLKEDEVANVEAEPPSLDGSRCIAGEELSGFGAGKEGWLAPDVSTTLLCALDAHSLAIANRSLILILGWSDPDEPRSRSIPNCHLSRPSTSRP</sequence>
<comment type="subcellular location">
    <subcellularLocation>
        <location evidence="1">Cell membrane</location>
        <topology evidence="1">Single-pass type I membrane protein</topology>
    </subcellularLocation>
</comment>
<reference evidence="15 16" key="1">
    <citation type="journal article" date="2013" name="Genome Biol.">
        <title>The genome sequence of the most widely cultivated cacao type and its use to identify candidate genes regulating pod color.</title>
        <authorList>
            <person name="Motamayor J.C."/>
            <person name="Mockaitis K."/>
            <person name="Schmutz J."/>
            <person name="Haiminen N."/>
            <person name="Iii D.L."/>
            <person name="Cornejo O."/>
            <person name="Findley S.D."/>
            <person name="Zheng P."/>
            <person name="Utro F."/>
            <person name="Royaert S."/>
            <person name="Saski C."/>
            <person name="Jenkins J."/>
            <person name="Podicheti R."/>
            <person name="Zhao M."/>
            <person name="Scheffler B.E."/>
            <person name="Stack J.C."/>
            <person name="Feltus F.A."/>
            <person name="Mustiga G.M."/>
            <person name="Amores F."/>
            <person name="Phillips W."/>
            <person name="Marelli J.P."/>
            <person name="May G.D."/>
            <person name="Shapiro H."/>
            <person name="Ma J."/>
            <person name="Bustamante C.D."/>
            <person name="Schnell R.J."/>
            <person name="Main D."/>
            <person name="Gilbert D."/>
            <person name="Parida L."/>
            <person name="Kuhn D.N."/>
        </authorList>
    </citation>
    <scope>NUCLEOTIDE SEQUENCE [LARGE SCALE GENOMIC DNA]</scope>
    <source>
        <strain evidence="16">cv. Matina 1-6</strain>
    </source>
</reference>
<keyword evidence="5" id="KW-0812">Transmembrane</keyword>
<evidence type="ECO:0000256" key="13">
    <source>
        <dbReference type="SAM" id="SignalP"/>
    </source>
</evidence>
<evidence type="ECO:0000256" key="6">
    <source>
        <dbReference type="ARBA" id="ARBA00022729"/>
    </source>
</evidence>
<evidence type="ECO:0000256" key="4">
    <source>
        <dbReference type="ARBA" id="ARBA00022614"/>
    </source>
</evidence>
<dbReference type="Gene3D" id="3.80.10.10">
    <property type="entry name" value="Ribonuclease Inhibitor"/>
    <property type="match status" value="5"/>
</dbReference>
<evidence type="ECO:0000256" key="12">
    <source>
        <dbReference type="SAM" id="MobiDB-lite"/>
    </source>
</evidence>
<dbReference type="Gramene" id="EOY13300">
    <property type="protein sequence ID" value="EOY13300"/>
    <property type="gene ID" value="TCM_031842"/>
</dbReference>
<keyword evidence="10 15" id="KW-0675">Receptor</keyword>
<evidence type="ECO:0000256" key="10">
    <source>
        <dbReference type="ARBA" id="ARBA00023170"/>
    </source>
</evidence>
<dbReference type="AlphaFoldDB" id="A0A061F7H8"/>
<keyword evidence="7" id="KW-0677">Repeat</keyword>
<feature type="domain" description="Leucine-rich repeat-containing N-terminal plant-type" evidence="14">
    <location>
        <begin position="42"/>
        <end position="86"/>
    </location>
</feature>
<dbReference type="SMART" id="SM00365">
    <property type="entry name" value="LRR_SD22"/>
    <property type="match status" value="6"/>
</dbReference>
<evidence type="ECO:0000313" key="16">
    <source>
        <dbReference type="Proteomes" id="UP000026915"/>
    </source>
</evidence>
<feature type="chain" id="PRO_5001601711" evidence="13">
    <location>
        <begin position="29"/>
        <end position="1011"/>
    </location>
</feature>
<gene>
    <name evidence="15" type="ORF">TCM_031842</name>
</gene>
<dbReference type="InterPro" id="IPR013210">
    <property type="entry name" value="LRR_N_plant-typ"/>
</dbReference>
<dbReference type="FunFam" id="3.80.10.10:FF:000095">
    <property type="entry name" value="LRR receptor-like serine/threonine-protein kinase GSO1"/>
    <property type="match status" value="2"/>
</dbReference>
<evidence type="ECO:0000259" key="14">
    <source>
        <dbReference type="Pfam" id="PF08263"/>
    </source>
</evidence>
<keyword evidence="9" id="KW-0472">Membrane</keyword>
<dbReference type="SMART" id="SM00369">
    <property type="entry name" value="LRR_TYP"/>
    <property type="match status" value="11"/>
</dbReference>
<evidence type="ECO:0000256" key="11">
    <source>
        <dbReference type="ARBA" id="ARBA00023180"/>
    </source>
</evidence>